<evidence type="ECO:0000256" key="1">
    <source>
        <dbReference type="SAM" id="MobiDB-lite"/>
    </source>
</evidence>
<feature type="compositionally biased region" description="Basic and acidic residues" evidence="1">
    <location>
        <begin position="214"/>
        <end position="223"/>
    </location>
</feature>
<feature type="region of interest" description="Disordered" evidence="1">
    <location>
        <begin position="94"/>
        <end position="128"/>
    </location>
</feature>
<feature type="region of interest" description="Disordered" evidence="1">
    <location>
        <begin position="28"/>
        <end position="62"/>
    </location>
</feature>
<feature type="region of interest" description="Disordered" evidence="1">
    <location>
        <begin position="214"/>
        <end position="237"/>
    </location>
</feature>
<sequence length="254" mass="27569">MSRETALDKIIQLLIGYSPMEQEVHQCAGQESVEVQSGYKTRKARQGTNDPLDTKSTPIDPLSVPVDTAAIANVEVIDVDFGSADKDIMASHDARHGGKEDTIAGEDSQESCSRVHKAPRIDDRTQNSNNVCTSAEVDVLRKDRCQIQTSGERIAWKVASQLRYSQGESSKKHCSSCSRAVIGNKQANEQGGRIPDRFAQTVLCGCGNEDADHGGEDAVHREGQSLSPDGMARARSEPSVVILIEYTRRNGTDG</sequence>
<organism evidence="2 3">
    <name type="scientific">Phaeosphaeria nodorum (strain SN15 / ATCC MYA-4574 / FGSC 10173)</name>
    <name type="common">Glume blotch fungus</name>
    <name type="synonym">Parastagonospora nodorum</name>
    <dbReference type="NCBI Taxonomy" id="321614"/>
    <lineage>
        <taxon>Eukaryota</taxon>
        <taxon>Fungi</taxon>
        <taxon>Dikarya</taxon>
        <taxon>Ascomycota</taxon>
        <taxon>Pezizomycotina</taxon>
        <taxon>Dothideomycetes</taxon>
        <taxon>Pleosporomycetidae</taxon>
        <taxon>Pleosporales</taxon>
        <taxon>Pleosporineae</taxon>
        <taxon>Phaeosphaeriaceae</taxon>
        <taxon>Parastagonospora</taxon>
    </lineage>
</organism>
<dbReference type="VEuPathDB" id="FungiDB:JI435_304760"/>
<dbReference type="AlphaFoldDB" id="A0A7U2I0Y9"/>
<gene>
    <name evidence="2" type="ORF">JI435_304760</name>
</gene>
<keyword evidence="3" id="KW-1185">Reference proteome</keyword>
<dbReference type="EMBL" id="CP069031">
    <property type="protein sequence ID" value="QRC99300.1"/>
    <property type="molecule type" value="Genomic_DNA"/>
</dbReference>
<accession>A0A7U2I0Y9</accession>
<name>A0A7U2I0Y9_PHANO</name>
<dbReference type="Proteomes" id="UP000663193">
    <property type="component" value="Chromosome 9"/>
</dbReference>
<reference evidence="3" key="1">
    <citation type="journal article" date="2021" name="BMC Genomics">
        <title>Chromosome-level genome assembly and manually-curated proteome of model necrotroph Parastagonospora nodorum Sn15 reveals a genome-wide trove of candidate effector homologs, and redundancy of virulence-related functions within an accessory chromosome.</title>
        <authorList>
            <person name="Bertazzoni S."/>
            <person name="Jones D.A.B."/>
            <person name="Phan H.T."/>
            <person name="Tan K.-C."/>
            <person name="Hane J.K."/>
        </authorList>
    </citation>
    <scope>NUCLEOTIDE SEQUENCE [LARGE SCALE GENOMIC DNA]</scope>
    <source>
        <strain evidence="3">SN15 / ATCC MYA-4574 / FGSC 10173)</strain>
    </source>
</reference>
<evidence type="ECO:0000313" key="3">
    <source>
        <dbReference type="Proteomes" id="UP000663193"/>
    </source>
</evidence>
<evidence type="ECO:0000313" key="2">
    <source>
        <dbReference type="EMBL" id="QRC99300.1"/>
    </source>
</evidence>
<proteinExistence type="predicted"/>
<feature type="compositionally biased region" description="Polar residues" evidence="1">
    <location>
        <begin position="46"/>
        <end position="57"/>
    </location>
</feature>
<protein>
    <submittedName>
        <fullName evidence="2">Uncharacterized protein</fullName>
    </submittedName>
</protein>